<evidence type="ECO:0000313" key="4">
    <source>
        <dbReference type="Proteomes" id="UP000001072"/>
    </source>
</evidence>
<dbReference type="RefSeq" id="XP_007406438.1">
    <property type="nucleotide sequence ID" value="XM_007406376.1"/>
</dbReference>
<dbReference type="AlphaFoldDB" id="F4RBP5"/>
<organism evidence="4">
    <name type="scientific">Melampsora larici-populina (strain 98AG31 / pathotype 3-4-7)</name>
    <name type="common">Poplar leaf rust fungus</name>
    <dbReference type="NCBI Taxonomy" id="747676"/>
    <lineage>
        <taxon>Eukaryota</taxon>
        <taxon>Fungi</taxon>
        <taxon>Dikarya</taxon>
        <taxon>Basidiomycota</taxon>
        <taxon>Pucciniomycotina</taxon>
        <taxon>Pucciniomycetes</taxon>
        <taxon>Pucciniales</taxon>
        <taxon>Melampsoraceae</taxon>
        <taxon>Melampsora</taxon>
    </lineage>
</organism>
<feature type="chain" id="PRO_5003314954" description="Secreted protein" evidence="2">
    <location>
        <begin position="25"/>
        <end position="1084"/>
    </location>
</feature>
<dbReference type="EMBL" id="GL883095">
    <property type="protein sequence ID" value="EGG10137.1"/>
    <property type="molecule type" value="Genomic_DNA"/>
</dbReference>
<evidence type="ECO:0000313" key="3">
    <source>
        <dbReference type="EMBL" id="EGG10137.1"/>
    </source>
</evidence>
<keyword evidence="4" id="KW-1185">Reference proteome</keyword>
<dbReference type="InParanoid" id="F4RBP5"/>
<name>F4RBP5_MELLP</name>
<feature type="region of interest" description="Disordered" evidence="1">
    <location>
        <begin position="292"/>
        <end position="330"/>
    </location>
</feature>
<keyword evidence="2" id="KW-0732">Signal</keyword>
<feature type="compositionally biased region" description="Polar residues" evidence="1">
    <location>
        <begin position="298"/>
        <end position="315"/>
    </location>
</feature>
<feature type="region of interest" description="Disordered" evidence="1">
    <location>
        <begin position="160"/>
        <end position="183"/>
    </location>
</feature>
<dbReference type="KEGG" id="mlr:MELLADRAFT_60609"/>
<evidence type="ECO:0008006" key="5">
    <source>
        <dbReference type="Google" id="ProtNLM"/>
    </source>
</evidence>
<gene>
    <name evidence="3" type="ORF">MELLADRAFT_60609</name>
</gene>
<feature type="region of interest" description="Disordered" evidence="1">
    <location>
        <begin position="101"/>
        <end position="144"/>
    </location>
</feature>
<dbReference type="GeneID" id="18929572"/>
<accession>F4RBP5</accession>
<proteinExistence type="predicted"/>
<protein>
    <recommendedName>
        <fullName evidence="5">Secreted protein</fullName>
    </recommendedName>
</protein>
<evidence type="ECO:0000256" key="1">
    <source>
        <dbReference type="SAM" id="MobiDB-lite"/>
    </source>
</evidence>
<feature type="compositionally biased region" description="Basic and acidic residues" evidence="1">
    <location>
        <begin position="101"/>
        <end position="110"/>
    </location>
</feature>
<dbReference type="HOGENOM" id="CLU_285614_0_0_1"/>
<feature type="signal peptide" evidence="2">
    <location>
        <begin position="1"/>
        <end position="24"/>
    </location>
</feature>
<dbReference type="OrthoDB" id="10657122at2759"/>
<evidence type="ECO:0000256" key="2">
    <source>
        <dbReference type="SAM" id="SignalP"/>
    </source>
</evidence>
<dbReference type="Proteomes" id="UP000001072">
    <property type="component" value="Unassembled WGS sequence"/>
</dbReference>
<reference evidence="4" key="1">
    <citation type="journal article" date="2011" name="Proc. Natl. Acad. Sci. U.S.A.">
        <title>Obligate biotrophy features unraveled by the genomic analysis of rust fungi.</title>
        <authorList>
            <person name="Duplessis S."/>
            <person name="Cuomo C.A."/>
            <person name="Lin Y.-C."/>
            <person name="Aerts A."/>
            <person name="Tisserant E."/>
            <person name="Veneault-Fourrey C."/>
            <person name="Joly D.L."/>
            <person name="Hacquard S."/>
            <person name="Amselem J."/>
            <person name="Cantarel B.L."/>
            <person name="Chiu R."/>
            <person name="Coutinho P.M."/>
            <person name="Feau N."/>
            <person name="Field M."/>
            <person name="Frey P."/>
            <person name="Gelhaye E."/>
            <person name="Goldberg J."/>
            <person name="Grabherr M.G."/>
            <person name="Kodira C.D."/>
            <person name="Kohler A."/>
            <person name="Kuees U."/>
            <person name="Lindquist E.A."/>
            <person name="Lucas S.M."/>
            <person name="Mago R."/>
            <person name="Mauceli E."/>
            <person name="Morin E."/>
            <person name="Murat C."/>
            <person name="Pangilinan J.L."/>
            <person name="Park R."/>
            <person name="Pearson M."/>
            <person name="Quesneville H."/>
            <person name="Rouhier N."/>
            <person name="Sakthikumar S."/>
            <person name="Salamov A.A."/>
            <person name="Schmutz J."/>
            <person name="Selles B."/>
            <person name="Shapiro H."/>
            <person name="Tanguay P."/>
            <person name="Tuskan G.A."/>
            <person name="Henrissat B."/>
            <person name="Van de Peer Y."/>
            <person name="Rouze P."/>
            <person name="Ellis J.G."/>
            <person name="Dodds P.N."/>
            <person name="Schein J.E."/>
            <person name="Zhong S."/>
            <person name="Hamelin R.C."/>
            <person name="Grigoriev I.V."/>
            <person name="Szabo L.J."/>
            <person name="Martin F."/>
        </authorList>
    </citation>
    <scope>NUCLEOTIDE SEQUENCE [LARGE SCALE GENOMIC DNA]</scope>
    <source>
        <strain evidence="4">98AG31 / pathotype 3-4-7</strain>
    </source>
</reference>
<dbReference type="VEuPathDB" id="FungiDB:MELLADRAFT_60609"/>
<sequence>MSDLQGELLVVLILAFEGLPISESNPTWHNMPWWRYPAQRYVTCVFLLFSTVCLPIVCPVSPEGAEAARANFGWASAASGGEAPVATPDLEATPDLLQHLSRETPSHPDAQRSQINQDKLAVPPSDTDPAGTPYGASRRTTLDTGLRLSPSSAFRIVSRQRKTVSDSTRSEDNIRSSSLSKSTIADGEQAITAVENTRDSFDFPPPVPLSVDLQKTAVEPRSRNTPENGERESLPDRVVTIPTGRSSGTSLATEVGLSSGGAALREHHSFPYSSDVGELRTSMSHSRPAFPFTIPTRGGSSMQSTDHGVSSTEGPTTRDRASVDSYTSQSNSGMFRNAVEILSNPALRDRELLQRGNQPEAWRTTSLTEPHLVGNSAASFVDNLRKRKGILEPQARKAQRQQQPVLVEQLEGSSHSSKLPFSSEQTAGERFVRVKAANPQTGLASLPNSDSLARPFDINQPLRYIENFENSEVYHTLASWQKVIESARVKEHHIPKRFEDLLPKIFGSKSTSIRDIIEFGGLRKVFAAHPTPWDPQLNEYMLEYAAAIGYNPEGTPSVFTPEFCLEASRTLKSLQTQSERNYAIAKKYFSSNIGEQKFETLSDEIIRRSHLALIWVGEYLENAAHLSKAPYSEERDFAGFKAYEFYTWFFAHFSSLHEKSLDDRLRRLAMKNPGDLKEMSIRYTTTFIRNRLDAMKSPQKNRNRMQALALFTFTEKEEISKEVLDEANLRLSKLLAPGVNLYREAQYEPMVEEFGSTVTDFLTHEKLGDLISTQSPTHEAYSDHIENLLVVAQILQDGRGLTDSTFMKNILKKVQNRIGSQKYYERVEEIESKANEIKLFTKLAEHMGWTSPFTRDPTKIEAVKVQVLLSNFYSNHRPAYETARVLVRRFHPNDPQAVWDDLITRAMNQVQSEYQWLARHLEGSQILSSQMNDVNFEEWLQDAQILGPPAWASIRTDTDSPPQTRQELLKAIKPMAEQYEKIKRAGEWREMKGFIDRFMTETFRAKVDWISHDLQLEKPWLDVLNPPKARAFQSQLFRFLNDPTNAHVVSLVVRTIDSPTYEQRKRFILILEESRNQGLIRNMR</sequence>